<reference evidence="2 3" key="1">
    <citation type="journal article" date="2024" name="BMC Genomics">
        <title>De novo assembly and annotation of Popillia japonica's genome with initial clues to its potential as an invasive pest.</title>
        <authorList>
            <person name="Cucini C."/>
            <person name="Boschi S."/>
            <person name="Funari R."/>
            <person name="Cardaioli E."/>
            <person name="Iannotti N."/>
            <person name="Marturano G."/>
            <person name="Paoli F."/>
            <person name="Bruttini M."/>
            <person name="Carapelli A."/>
            <person name="Frati F."/>
            <person name="Nardi F."/>
        </authorList>
    </citation>
    <scope>NUCLEOTIDE SEQUENCE [LARGE SCALE GENOMIC DNA]</scope>
    <source>
        <strain evidence="2">DMR45628</strain>
    </source>
</reference>
<feature type="region of interest" description="Disordered" evidence="1">
    <location>
        <begin position="22"/>
        <end position="46"/>
    </location>
</feature>
<dbReference type="Proteomes" id="UP001458880">
    <property type="component" value="Unassembled WGS sequence"/>
</dbReference>
<protein>
    <submittedName>
        <fullName evidence="2">Uncharacterized protein</fullName>
    </submittedName>
</protein>
<dbReference type="AlphaFoldDB" id="A0AAW1N1W5"/>
<organism evidence="2 3">
    <name type="scientific">Popillia japonica</name>
    <name type="common">Japanese beetle</name>
    <dbReference type="NCBI Taxonomy" id="7064"/>
    <lineage>
        <taxon>Eukaryota</taxon>
        <taxon>Metazoa</taxon>
        <taxon>Ecdysozoa</taxon>
        <taxon>Arthropoda</taxon>
        <taxon>Hexapoda</taxon>
        <taxon>Insecta</taxon>
        <taxon>Pterygota</taxon>
        <taxon>Neoptera</taxon>
        <taxon>Endopterygota</taxon>
        <taxon>Coleoptera</taxon>
        <taxon>Polyphaga</taxon>
        <taxon>Scarabaeiformia</taxon>
        <taxon>Scarabaeidae</taxon>
        <taxon>Rutelinae</taxon>
        <taxon>Popillia</taxon>
    </lineage>
</organism>
<name>A0AAW1N1W5_POPJA</name>
<sequence length="266" mass="29640">MINSFGIIRLTNTNLSSIEAKTRTEVTKPRTHHPHNSEPERLHLPRRLGGGGIPSAIIGNYRQARSSSTGLRTASELCRPSPLLNETSFEFQGSYRIKFWQSESFVLINVQKTFRLNNSDGVRFSSLVSGSSARTALNTAAVSAGNSVTRGRKPAGERELERTSGKKRRKRKGRMRTGHTETTKLSQGKNSISTFRRTILEANAIVSAKRNEANGRRFYDLTYSKKLVSSSDMGDRRSVSAQLSRKWIYIGDLFTSAPFRGLLSTI</sequence>
<comment type="caution">
    <text evidence="2">The sequence shown here is derived from an EMBL/GenBank/DDBJ whole genome shotgun (WGS) entry which is preliminary data.</text>
</comment>
<evidence type="ECO:0000313" key="2">
    <source>
        <dbReference type="EMBL" id="KAK9752612.1"/>
    </source>
</evidence>
<feature type="region of interest" description="Disordered" evidence="1">
    <location>
        <begin position="143"/>
        <end position="188"/>
    </location>
</feature>
<evidence type="ECO:0000256" key="1">
    <source>
        <dbReference type="SAM" id="MobiDB-lite"/>
    </source>
</evidence>
<gene>
    <name evidence="2" type="ORF">QE152_g4084</name>
</gene>
<evidence type="ECO:0000313" key="3">
    <source>
        <dbReference type="Proteomes" id="UP001458880"/>
    </source>
</evidence>
<feature type="compositionally biased region" description="Basic and acidic residues" evidence="1">
    <location>
        <begin position="154"/>
        <end position="164"/>
    </location>
</feature>
<proteinExistence type="predicted"/>
<keyword evidence="3" id="KW-1185">Reference proteome</keyword>
<feature type="compositionally biased region" description="Basic residues" evidence="1">
    <location>
        <begin position="165"/>
        <end position="177"/>
    </location>
</feature>
<accession>A0AAW1N1W5</accession>
<dbReference type="EMBL" id="JASPKY010000019">
    <property type="protein sequence ID" value="KAK9752612.1"/>
    <property type="molecule type" value="Genomic_DNA"/>
</dbReference>